<feature type="domain" description="Integrase catalytic" evidence="1">
    <location>
        <begin position="31"/>
        <end position="135"/>
    </location>
</feature>
<evidence type="ECO:0000313" key="2">
    <source>
        <dbReference type="EMBL" id="KAL0444361.1"/>
    </source>
</evidence>
<dbReference type="InterPro" id="IPR012337">
    <property type="entry name" value="RNaseH-like_sf"/>
</dbReference>
<proteinExistence type="predicted"/>
<reference evidence="2" key="1">
    <citation type="submission" date="2020-06" db="EMBL/GenBank/DDBJ databases">
        <authorList>
            <person name="Li T."/>
            <person name="Hu X."/>
            <person name="Zhang T."/>
            <person name="Song X."/>
            <person name="Zhang H."/>
            <person name="Dai N."/>
            <person name="Sheng W."/>
            <person name="Hou X."/>
            <person name="Wei L."/>
        </authorList>
    </citation>
    <scope>NUCLEOTIDE SEQUENCE</scope>
    <source>
        <strain evidence="2">KEN1</strain>
        <tissue evidence="2">Leaf</tissue>
    </source>
</reference>
<evidence type="ECO:0000259" key="1">
    <source>
        <dbReference type="PROSITE" id="PS50994"/>
    </source>
</evidence>
<dbReference type="GO" id="GO:0003676">
    <property type="term" value="F:nucleic acid binding"/>
    <property type="evidence" value="ECO:0007669"/>
    <property type="project" value="InterPro"/>
</dbReference>
<gene>
    <name evidence="2" type="ORF">Slati_2158800</name>
</gene>
<dbReference type="InterPro" id="IPR036397">
    <property type="entry name" value="RNaseH_sf"/>
</dbReference>
<dbReference type="InterPro" id="IPR001584">
    <property type="entry name" value="Integrase_cat-core"/>
</dbReference>
<dbReference type="PANTHER" id="PTHR35046">
    <property type="entry name" value="ZINC KNUCKLE (CCHC-TYPE) FAMILY PROTEIN"/>
    <property type="match status" value="1"/>
</dbReference>
<dbReference type="SUPFAM" id="SSF53098">
    <property type="entry name" value="Ribonuclease H-like"/>
    <property type="match status" value="1"/>
</dbReference>
<protein>
    <recommendedName>
        <fullName evidence="1">Integrase catalytic domain-containing protein</fullName>
    </recommendedName>
</protein>
<dbReference type="PANTHER" id="PTHR35046:SF26">
    <property type="entry name" value="RNA-DIRECTED DNA POLYMERASE"/>
    <property type="match status" value="1"/>
</dbReference>
<dbReference type="Gene3D" id="3.30.420.10">
    <property type="entry name" value="Ribonuclease H-like superfamily/Ribonuclease H"/>
    <property type="match status" value="1"/>
</dbReference>
<comment type="caution">
    <text evidence="2">The sequence shown here is derived from an EMBL/GenBank/DDBJ whole genome shotgun (WGS) entry which is preliminary data.</text>
</comment>
<dbReference type="GO" id="GO:0015074">
    <property type="term" value="P:DNA integration"/>
    <property type="evidence" value="ECO:0007669"/>
    <property type="project" value="InterPro"/>
</dbReference>
<dbReference type="EMBL" id="JACGWN010000007">
    <property type="protein sequence ID" value="KAL0444361.1"/>
    <property type="molecule type" value="Genomic_DNA"/>
</dbReference>
<reference evidence="2" key="2">
    <citation type="journal article" date="2024" name="Plant">
        <title>Genomic evolution and insights into agronomic trait innovations of Sesamum species.</title>
        <authorList>
            <person name="Miao H."/>
            <person name="Wang L."/>
            <person name="Qu L."/>
            <person name="Liu H."/>
            <person name="Sun Y."/>
            <person name="Le M."/>
            <person name="Wang Q."/>
            <person name="Wei S."/>
            <person name="Zheng Y."/>
            <person name="Lin W."/>
            <person name="Duan Y."/>
            <person name="Cao H."/>
            <person name="Xiong S."/>
            <person name="Wang X."/>
            <person name="Wei L."/>
            <person name="Li C."/>
            <person name="Ma Q."/>
            <person name="Ju M."/>
            <person name="Zhao R."/>
            <person name="Li G."/>
            <person name="Mu C."/>
            <person name="Tian Q."/>
            <person name="Mei H."/>
            <person name="Zhang T."/>
            <person name="Gao T."/>
            <person name="Zhang H."/>
        </authorList>
    </citation>
    <scope>NUCLEOTIDE SEQUENCE</scope>
    <source>
        <strain evidence="2">KEN1</strain>
    </source>
</reference>
<dbReference type="PROSITE" id="PS50994">
    <property type="entry name" value="INTEGRASE"/>
    <property type="match status" value="1"/>
</dbReference>
<accession>A0AAW2WUF6</accession>
<organism evidence="2">
    <name type="scientific">Sesamum latifolium</name>
    <dbReference type="NCBI Taxonomy" id="2727402"/>
    <lineage>
        <taxon>Eukaryota</taxon>
        <taxon>Viridiplantae</taxon>
        <taxon>Streptophyta</taxon>
        <taxon>Embryophyta</taxon>
        <taxon>Tracheophyta</taxon>
        <taxon>Spermatophyta</taxon>
        <taxon>Magnoliopsida</taxon>
        <taxon>eudicotyledons</taxon>
        <taxon>Gunneridae</taxon>
        <taxon>Pentapetalae</taxon>
        <taxon>asterids</taxon>
        <taxon>lamiids</taxon>
        <taxon>Lamiales</taxon>
        <taxon>Pedaliaceae</taxon>
        <taxon>Sesamum</taxon>
    </lineage>
</organism>
<name>A0AAW2WUF6_9LAMI</name>
<dbReference type="AlphaFoldDB" id="A0AAW2WUF6"/>
<sequence length="135" mass="15664">MLQDVKNFVHQCDSYQYNKYSTHKPIGALQPLSIPQQVWEDLSMDFITHLPNFGCKTVIWVVVNRLSKYAYFMVLLSRFTASSLATVFAVEIFCLHCIPKTIVNDRDPLFLTKFWQERFCLSGTTLAYSSAYHPK</sequence>